<evidence type="ECO:0000313" key="11">
    <source>
        <dbReference type="Proteomes" id="UP000683360"/>
    </source>
</evidence>
<comment type="subcellular location">
    <subcellularLocation>
        <location evidence="1">Membrane</location>
        <topology evidence="1">Multi-pass membrane protein</topology>
    </subcellularLocation>
</comment>
<evidence type="ECO:0000256" key="5">
    <source>
        <dbReference type="ARBA" id="ARBA00023157"/>
    </source>
</evidence>
<dbReference type="Gene3D" id="1.20.1070.10">
    <property type="entry name" value="Rhodopsin 7-helix transmembrane proteins"/>
    <property type="match status" value="1"/>
</dbReference>
<comment type="caution">
    <text evidence="10">The sequence shown here is derived from an EMBL/GenBank/DDBJ whole genome shotgun (WGS) entry which is preliminary data.</text>
</comment>
<feature type="signal peptide" evidence="7">
    <location>
        <begin position="1"/>
        <end position="22"/>
    </location>
</feature>
<feature type="transmembrane region" description="Helical" evidence="6">
    <location>
        <begin position="576"/>
        <end position="595"/>
    </location>
</feature>
<name>A0A8S3TH98_MYTED</name>
<feature type="transmembrane region" description="Helical" evidence="6">
    <location>
        <begin position="765"/>
        <end position="786"/>
    </location>
</feature>
<keyword evidence="7" id="KW-0732">Signal</keyword>
<dbReference type="PROSITE" id="PS50958">
    <property type="entry name" value="SMB_2"/>
    <property type="match status" value="1"/>
</dbReference>
<evidence type="ECO:0000256" key="7">
    <source>
        <dbReference type="SAM" id="SignalP"/>
    </source>
</evidence>
<evidence type="ECO:0000259" key="8">
    <source>
        <dbReference type="PROSITE" id="PS50261"/>
    </source>
</evidence>
<feature type="transmembrane region" description="Helical" evidence="6">
    <location>
        <begin position="648"/>
        <end position="666"/>
    </location>
</feature>
<proteinExistence type="predicted"/>
<dbReference type="InterPro" id="IPR001212">
    <property type="entry name" value="Somatomedin_B_dom"/>
</dbReference>
<evidence type="ECO:0000256" key="6">
    <source>
        <dbReference type="SAM" id="Phobius"/>
    </source>
</evidence>
<dbReference type="Proteomes" id="UP000683360">
    <property type="component" value="Unassembled WGS sequence"/>
</dbReference>
<accession>A0A8S3TH98</accession>
<evidence type="ECO:0000313" key="10">
    <source>
        <dbReference type="EMBL" id="CAG2232927.1"/>
    </source>
</evidence>
<dbReference type="EMBL" id="CAJPWZ010002196">
    <property type="protein sequence ID" value="CAG2232927.1"/>
    <property type="molecule type" value="Genomic_DNA"/>
</dbReference>
<dbReference type="InterPro" id="IPR000832">
    <property type="entry name" value="GPCR_2_secretin-like"/>
</dbReference>
<dbReference type="PANTHER" id="PTHR45902:SF1">
    <property type="entry name" value="LATROPHILIN RECEPTOR-LIKE PROTEIN A"/>
    <property type="match status" value="1"/>
</dbReference>
<evidence type="ECO:0000256" key="4">
    <source>
        <dbReference type="ARBA" id="ARBA00023136"/>
    </source>
</evidence>
<keyword evidence="3 6" id="KW-1133">Transmembrane helix</keyword>
<feature type="chain" id="PRO_5035746966" description="G-protein coupled receptors family 2 profile 2 domain-containing protein" evidence="7">
    <location>
        <begin position="23"/>
        <end position="812"/>
    </location>
</feature>
<evidence type="ECO:0008006" key="12">
    <source>
        <dbReference type="Google" id="ProtNLM"/>
    </source>
</evidence>
<gene>
    <name evidence="10" type="ORF">MEDL_45688</name>
</gene>
<evidence type="ECO:0000259" key="9">
    <source>
        <dbReference type="PROSITE" id="PS50958"/>
    </source>
</evidence>
<dbReference type="InterPro" id="IPR053231">
    <property type="entry name" value="GPCR_LN-TM7"/>
</dbReference>
<dbReference type="OrthoDB" id="6134459at2759"/>
<keyword evidence="4 6" id="KW-0472">Membrane</keyword>
<sequence length="812" mass="92161">MICFSISYENIVFLSLILIVSSDYSSTSKHKNAHQADIISTRRQSDFESATEQYSVDPKIEKGVISSSTEKLPNIGDDICLSSGLCRNVPDIGNWFCHCDQECRIYNDCCVDYNTNYVTQNEPKYECLSGTSDASAETGYFVGVSCPHDYGNQTVIDRCNRASLVADGPFVVSNESRIFRNEFCAFCNDVTHFTSFDLQLYNLRVDMDAYRAVSSELTGPEKLNYTLQLSDYKQIIPSRTVTRFCLMGLHATIDFACQLFVNPVLVLYTNNVERLYRNSFCVTPGDIRRQKCIGRRFHMNTDDRFTIHELSVIFSFKPVVENIDNVECAVWSQQIVDQGKCSYLETYKNKVIDTEYLLTSNKNLSVTDWSRISLMSVWTYVISNISSLIAFENIHVMTMNNNMTAHVQFKLKIIKRSFYQEMKNIETILHNQNIRLIVTDNTTQETVEVKTMRTDVTDYQNVSHIYDYATTYNIYTADNLHYYLRNSLVSMMVGSVDELCGHCVIKMTKFGNLLRADSYECLNHIIQGVTTFSVMSILTYVSFSISVVALIVLIVFNRKHNLITNIPGSNLENISVSLLLSNFLFMIGIGVPNISNLCYIIGVLLQYLWLAVFSFMTISITFIAKNLVKMRAREIIGHDKVFNGRRMLTFIGLAVPLMIVGPSVLVDQFGPEYLSLGYDGQVCFPNRYPGNIIFFTGPVIASVILNFICLYLTIFQICRVRYQVGNIRKSVPFHDAMVYLRIVVLSGMLWTFGIASAVFESELLEYIFTILCGLQGFCIAIANLTTSKVICCQKPREFSETATVTNLSNFSG</sequence>
<organism evidence="10 11">
    <name type="scientific">Mytilus edulis</name>
    <name type="common">Blue mussel</name>
    <dbReference type="NCBI Taxonomy" id="6550"/>
    <lineage>
        <taxon>Eukaryota</taxon>
        <taxon>Metazoa</taxon>
        <taxon>Spiralia</taxon>
        <taxon>Lophotrochozoa</taxon>
        <taxon>Mollusca</taxon>
        <taxon>Bivalvia</taxon>
        <taxon>Autobranchia</taxon>
        <taxon>Pteriomorphia</taxon>
        <taxon>Mytilida</taxon>
        <taxon>Mytiloidea</taxon>
        <taxon>Mytilidae</taxon>
        <taxon>Mytilinae</taxon>
        <taxon>Mytilus</taxon>
    </lineage>
</organism>
<evidence type="ECO:0000256" key="3">
    <source>
        <dbReference type="ARBA" id="ARBA00022989"/>
    </source>
</evidence>
<dbReference type="PANTHER" id="PTHR45902">
    <property type="entry name" value="LATROPHILIN RECEPTOR-LIKE PROTEIN A"/>
    <property type="match status" value="1"/>
</dbReference>
<feature type="domain" description="G-protein coupled receptors family 2 profile 2" evidence="8">
    <location>
        <begin position="531"/>
        <end position="787"/>
    </location>
</feature>
<feature type="transmembrane region" description="Helical" evidence="6">
    <location>
        <begin position="738"/>
        <end position="759"/>
    </location>
</feature>
<feature type="domain" description="SMB" evidence="9">
    <location>
        <begin position="76"/>
        <end position="124"/>
    </location>
</feature>
<dbReference type="Pfam" id="PF00002">
    <property type="entry name" value="7tm_2"/>
    <property type="match status" value="1"/>
</dbReference>
<dbReference type="GO" id="GO:0004930">
    <property type="term" value="F:G protein-coupled receptor activity"/>
    <property type="evidence" value="ECO:0007669"/>
    <property type="project" value="InterPro"/>
</dbReference>
<evidence type="ECO:0000256" key="2">
    <source>
        <dbReference type="ARBA" id="ARBA00022692"/>
    </source>
</evidence>
<protein>
    <recommendedName>
        <fullName evidence="12">G-protein coupled receptors family 2 profile 2 domain-containing protein</fullName>
    </recommendedName>
</protein>
<dbReference type="PROSITE" id="PS50261">
    <property type="entry name" value="G_PROTEIN_RECEP_F2_4"/>
    <property type="match status" value="1"/>
</dbReference>
<keyword evidence="5" id="KW-1015">Disulfide bond</keyword>
<dbReference type="GO" id="GO:0007166">
    <property type="term" value="P:cell surface receptor signaling pathway"/>
    <property type="evidence" value="ECO:0007669"/>
    <property type="project" value="InterPro"/>
</dbReference>
<feature type="transmembrane region" description="Helical" evidence="6">
    <location>
        <begin position="692"/>
        <end position="717"/>
    </location>
</feature>
<dbReference type="GO" id="GO:0016020">
    <property type="term" value="C:membrane"/>
    <property type="evidence" value="ECO:0007669"/>
    <property type="project" value="UniProtKB-SubCell"/>
</dbReference>
<reference evidence="10" key="1">
    <citation type="submission" date="2021-03" db="EMBL/GenBank/DDBJ databases">
        <authorList>
            <person name="Bekaert M."/>
        </authorList>
    </citation>
    <scope>NUCLEOTIDE SEQUENCE</scope>
</reference>
<keyword evidence="2 6" id="KW-0812">Transmembrane</keyword>
<feature type="transmembrane region" description="Helical" evidence="6">
    <location>
        <begin position="607"/>
        <end position="628"/>
    </location>
</feature>
<keyword evidence="11" id="KW-1185">Reference proteome</keyword>
<feature type="transmembrane region" description="Helical" evidence="6">
    <location>
        <begin position="537"/>
        <end position="556"/>
    </location>
</feature>
<dbReference type="InterPro" id="IPR017981">
    <property type="entry name" value="GPCR_2-like_7TM"/>
</dbReference>
<dbReference type="AlphaFoldDB" id="A0A8S3TH98"/>
<evidence type="ECO:0000256" key="1">
    <source>
        <dbReference type="ARBA" id="ARBA00004141"/>
    </source>
</evidence>